<feature type="transmembrane region" description="Helical" evidence="7">
    <location>
        <begin position="45"/>
        <end position="67"/>
    </location>
</feature>
<proteinExistence type="inferred from homology"/>
<evidence type="ECO:0000256" key="4">
    <source>
        <dbReference type="ARBA" id="ARBA00022692"/>
    </source>
</evidence>
<comment type="function">
    <text evidence="7">Part of the tripartite ATP-independent periplasmic (TRAP) transport system.</text>
</comment>
<feature type="transmembrane region" description="Helical" evidence="7">
    <location>
        <begin position="12"/>
        <end position="33"/>
    </location>
</feature>
<evidence type="ECO:0000256" key="1">
    <source>
        <dbReference type="ARBA" id="ARBA00004651"/>
    </source>
</evidence>
<dbReference type="GO" id="GO:0005886">
    <property type="term" value="C:plasma membrane"/>
    <property type="evidence" value="ECO:0007669"/>
    <property type="project" value="UniProtKB-SubCell"/>
</dbReference>
<feature type="transmembrane region" description="Helical" evidence="7">
    <location>
        <begin position="87"/>
        <end position="108"/>
    </location>
</feature>
<dbReference type="EMBL" id="AOGK01000016">
    <property type="protein sequence ID" value="MDG5977073.1"/>
    <property type="molecule type" value="Genomic_DNA"/>
</dbReference>
<evidence type="ECO:0000256" key="5">
    <source>
        <dbReference type="ARBA" id="ARBA00022989"/>
    </source>
</evidence>
<protein>
    <recommendedName>
        <fullName evidence="7">TRAP transporter small permease protein</fullName>
    </recommendedName>
</protein>
<organism evidence="9 10">
    <name type="scientific">Hydrogenophaga taeniospiralis CCUG 15921</name>
    <dbReference type="NCBI Taxonomy" id="1281780"/>
    <lineage>
        <taxon>Bacteria</taxon>
        <taxon>Pseudomonadati</taxon>
        <taxon>Pseudomonadota</taxon>
        <taxon>Betaproteobacteria</taxon>
        <taxon>Burkholderiales</taxon>
        <taxon>Comamonadaceae</taxon>
        <taxon>Hydrogenophaga</taxon>
    </lineage>
</organism>
<keyword evidence="7" id="KW-0997">Cell inner membrane</keyword>
<evidence type="ECO:0000259" key="8">
    <source>
        <dbReference type="Pfam" id="PF04290"/>
    </source>
</evidence>
<evidence type="ECO:0000313" key="9">
    <source>
        <dbReference type="EMBL" id="MDG5977073.1"/>
    </source>
</evidence>
<evidence type="ECO:0000256" key="7">
    <source>
        <dbReference type="RuleBase" id="RU369079"/>
    </source>
</evidence>
<gene>
    <name evidence="9" type="ORF">H010_17556</name>
</gene>
<keyword evidence="5 7" id="KW-1133">Transmembrane helix</keyword>
<feature type="domain" description="Tripartite ATP-independent periplasmic transporters DctQ component" evidence="8">
    <location>
        <begin position="24"/>
        <end position="149"/>
    </location>
</feature>
<comment type="caution">
    <text evidence="9">The sequence shown here is derived from an EMBL/GenBank/DDBJ whole genome shotgun (WGS) entry which is preliminary data.</text>
</comment>
<sequence length="171" mass="18908">MLKTLERALRWSSGLMAAMALFSIMWLTVVDVTGRKFFSHSVPGGLELTEILMVIVIFGALPLVSWRGEHVVFDSLDAFTPDWLRNIQTRIVNLVSAAVFGFLARLMVMRAERFAEYGDTTVHLQLSIAPVAWMMAGFLLLTALVHLLFVFVAAPTPSHHMAPVAGERAAP</sequence>
<comment type="subcellular location">
    <subcellularLocation>
        <location evidence="7">Cell inner membrane</location>
        <topology evidence="7">Multi-pass membrane protein</topology>
    </subcellularLocation>
    <subcellularLocation>
        <location evidence="1">Cell membrane</location>
        <topology evidence="1">Multi-pass membrane protein</topology>
    </subcellularLocation>
</comment>
<keyword evidence="6 7" id="KW-0472">Membrane</keyword>
<evidence type="ECO:0000256" key="6">
    <source>
        <dbReference type="ARBA" id="ARBA00023136"/>
    </source>
</evidence>
<comment type="similarity">
    <text evidence="7">Belongs to the TRAP transporter small permease family.</text>
</comment>
<dbReference type="OrthoDB" id="2877624at2"/>
<evidence type="ECO:0000256" key="3">
    <source>
        <dbReference type="ARBA" id="ARBA00022475"/>
    </source>
</evidence>
<evidence type="ECO:0000256" key="2">
    <source>
        <dbReference type="ARBA" id="ARBA00022448"/>
    </source>
</evidence>
<keyword evidence="10" id="KW-1185">Reference proteome</keyword>
<dbReference type="InterPro" id="IPR055348">
    <property type="entry name" value="DctQ"/>
</dbReference>
<reference evidence="9" key="1">
    <citation type="submission" date="2013-01" db="EMBL/GenBank/DDBJ databases">
        <title>Genome draft of Hydrogenophaga taeniospiralis 2K1.</title>
        <authorList>
            <person name="Gomila M."/>
            <person name="Lalucat J."/>
        </authorList>
    </citation>
    <scope>NUCLEOTIDE SEQUENCE</scope>
    <source>
        <strain evidence="9">CCUG 15921</strain>
    </source>
</reference>
<name>A0A9X4SCT7_9BURK</name>
<evidence type="ECO:0000313" key="10">
    <source>
        <dbReference type="Proteomes" id="UP001152876"/>
    </source>
</evidence>
<accession>A0A9X4SCT7</accession>
<comment type="subunit">
    <text evidence="7">The complex comprises the extracytoplasmic solute receptor protein and the two transmembrane proteins.</text>
</comment>
<keyword evidence="4 7" id="KW-0812">Transmembrane</keyword>
<dbReference type="Pfam" id="PF04290">
    <property type="entry name" value="DctQ"/>
    <property type="match status" value="1"/>
</dbReference>
<dbReference type="GO" id="GO:0022857">
    <property type="term" value="F:transmembrane transporter activity"/>
    <property type="evidence" value="ECO:0007669"/>
    <property type="project" value="UniProtKB-UniRule"/>
</dbReference>
<keyword evidence="2 7" id="KW-0813">Transport</keyword>
<dbReference type="AlphaFoldDB" id="A0A9X4SCT7"/>
<dbReference type="RefSeq" id="WP_084235770.1">
    <property type="nucleotide sequence ID" value="NZ_AOGK01000016.1"/>
</dbReference>
<keyword evidence="3" id="KW-1003">Cell membrane</keyword>
<dbReference type="Proteomes" id="UP001152876">
    <property type="component" value="Unassembled WGS sequence"/>
</dbReference>
<feature type="transmembrane region" description="Helical" evidence="7">
    <location>
        <begin position="128"/>
        <end position="154"/>
    </location>
</feature>